<comment type="caution">
    <text evidence="2">The sequence shown here is derived from an EMBL/GenBank/DDBJ whole genome shotgun (WGS) entry which is preliminary data.</text>
</comment>
<feature type="compositionally biased region" description="Polar residues" evidence="1">
    <location>
        <begin position="46"/>
        <end position="82"/>
    </location>
</feature>
<evidence type="ECO:0000313" key="3">
    <source>
        <dbReference type="Proteomes" id="UP001358417"/>
    </source>
</evidence>
<reference evidence="2 3" key="1">
    <citation type="submission" date="2023-08" db="EMBL/GenBank/DDBJ databases">
        <title>Black Yeasts Isolated from many extreme environments.</title>
        <authorList>
            <person name="Coleine C."/>
            <person name="Stajich J.E."/>
            <person name="Selbmann L."/>
        </authorList>
    </citation>
    <scope>NUCLEOTIDE SEQUENCE [LARGE SCALE GENOMIC DNA]</scope>
    <source>
        <strain evidence="2 3">CCFEE 5792</strain>
    </source>
</reference>
<evidence type="ECO:0000256" key="1">
    <source>
        <dbReference type="SAM" id="MobiDB-lite"/>
    </source>
</evidence>
<proteinExistence type="predicted"/>
<evidence type="ECO:0000313" key="2">
    <source>
        <dbReference type="EMBL" id="KAK5046995.1"/>
    </source>
</evidence>
<protein>
    <submittedName>
        <fullName evidence="2">Uncharacterized protein</fullName>
    </submittedName>
</protein>
<dbReference type="Proteomes" id="UP001358417">
    <property type="component" value="Unassembled WGS sequence"/>
</dbReference>
<keyword evidence="3" id="KW-1185">Reference proteome</keyword>
<dbReference type="RefSeq" id="XP_064702562.1">
    <property type="nucleotide sequence ID" value="XM_064850493.1"/>
</dbReference>
<gene>
    <name evidence="2" type="ORF">LTR84_006937</name>
</gene>
<dbReference type="AlphaFoldDB" id="A0AAV9N2D1"/>
<accession>A0AAV9N2D1</accession>
<sequence>MVSIESAMTEQTAAPTLQEDGCQSSNDQTMALQPQTFHTADKGLQSAASMPTSSESEVKDTQLTMDTNGSGPATSISSPPSNLPAQLAELVMEARRDFDVKLKALLMTSGGLTSQDRNDFYAKVNELHAKDTETISEWEKAMLHVNIALGQLHGRFAWTEVHENYSNLLVISSKQREESLKARPEYNEILKMKPEICAKQTQIEVEHEKPIKRNLELMQNLAAIQNTCEKLWETHDLLMLWVKDKPEILREMIAAVPGLAAFVDPEQVNFNEVNDVEGQ</sequence>
<organism evidence="2 3">
    <name type="scientific">Exophiala bonariae</name>
    <dbReference type="NCBI Taxonomy" id="1690606"/>
    <lineage>
        <taxon>Eukaryota</taxon>
        <taxon>Fungi</taxon>
        <taxon>Dikarya</taxon>
        <taxon>Ascomycota</taxon>
        <taxon>Pezizomycotina</taxon>
        <taxon>Eurotiomycetes</taxon>
        <taxon>Chaetothyriomycetidae</taxon>
        <taxon>Chaetothyriales</taxon>
        <taxon>Herpotrichiellaceae</taxon>
        <taxon>Exophiala</taxon>
    </lineage>
</organism>
<feature type="region of interest" description="Disordered" evidence="1">
    <location>
        <begin position="1"/>
        <end position="26"/>
    </location>
</feature>
<feature type="region of interest" description="Disordered" evidence="1">
    <location>
        <begin position="42"/>
        <end position="82"/>
    </location>
</feature>
<dbReference type="GeneID" id="89975105"/>
<name>A0AAV9N2D1_9EURO</name>
<dbReference type="EMBL" id="JAVRRD010000027">
    <property type="protein sequence ID" value="KAK5046995.1"/>
    <property type="molecule type" value="Genomic_DNA"/>
</dbReference>